<dbReference type="EMBL" id="CP104013">
    <property type="protein sequence ID" value="UYP43975.1"/>
    <property type="molecule type" value="Genomic_DNA"/>
</dbReference>
<dbReference type="Gene3D" id="3.40.50.280">
    <property type="entry name" value="Cobalamin-binding domain"/>
    <property type="match status" value="1"/>
</dbReference>
<evidence type="ECO:0000259" key="5">
    <source>
        <dbReference type="PROSITE" id="PS51332"/>
    </source>
</evidence>
<keyword evidence="2" id="KW-0846">Cobalamin</keyword>
<dbReference type="Proteomes" id="UP001208689">
    <property type="component" value="Chromosome"/>
</dbReference>
<dbReference type="SUPFAM" id="SSF52242">
    <property type="entry name" value="Cobalamin (vitamin B12)-binding domain"/>
    <property type="match status" value="1"/>
</dbReference>
<protein>
    <recommendedName>
        <fullName evidence="5">B12-binding domain-containing protein</fullName>
    </recommendedName>
</protein>
<dbReference type="InterPro" id="IPR036724">
    <property type="entry name" value="Cobalamin-bd_sf"/>
</dbReference>
<dbReference type="InterPro" id="IPR016176">
    <property type="entry name" value="Cbl-dep_enz_cat"/>
</dbReference>
<keyword evidence="3" id="KW-0413">Isomerase</keyword>
<evidence type="ECO:0000313" key="6">
    <source>
        <dbReference type="EMBL" id="UYP43975.1"/>
    </source>
</evidence>
<evidence type="ECO:0000256" key="4">
    <source>
        <dbReference type="ARBA" id="ARBA00023285"/>
    </source>
</evidence>
<gene>
    <name evidence="6" type="ORF">NEF87_000260</name>
</gene>
<proteinExistence type="predicted"/>
<keyword evidence="7" id="KW-1185">Reference proteome</keyword>
<sequence>MMQSTKNKHILGACLDSCVHVAGITNFFKIAQENGYQTSFLGPACSIDKIIYEIQHLNPYVVALSFRLTPDVGFEIIKNFISEIHEKNLSKRIFLLGCLPALKEKIIPLNFFKHIFIGGESPSYCVAILEDKDPAAQKKNIEASNLLSRLKLKSPNPIYRTHFGLNSLEQSLEEIKKIAKSKLVDVISIAPDQPAQEYFHRKDVLEKCDKGAGGIPIRTTEDLQRIYASAQVGNYPLLRIYAGTQDLILNSKVQLKYLKNAWTATPIFWYSDLDGRSKRPLKLAIQENLENIMWHAHRNLPVEINDPHQWGLRAAPDHIVVADAFLCAKIAKELGVKTYIQQLMFNTPVGNSLNMDLGRVLAMIEVVEPLKSPSFDILKETRAGLSYFSNNPDEAKAQLALSTLFQMAVKPSIIHIVNYCEANHAAKAQDIIVSAQIAKKVVEEVSYDPINLTNDPEIQRYKNELIKEARITLSAIEDFGESHYGENYLLTPEFLTSIVENGFFDAPHLKNDSSNFGNINSKIIDGKCICVTEDGHRLLEKDRIRRLFSKFEQLDVKSFLSNSPTC</sequence>
<evidence type="ECO:0000256" key="3">
    <source>
        <dbReference type="ARBA" id="ARBA00023235"/>
    </source>
</evidence>
<feature type="domain" description="B12-binding" evidence="5">
    <location>
        <begin position="7"/>
        <end position="139"/>
    </location>
</feature>
<evidence type="ECO:0000313" key="7">
    <source>
        <dbReference type="Proteomes" id="UP001208689"/>
    </source>
</evidence>
<dbReference type="SUPFAM" id="SSF51703">
    <property type="entry name" value="Cobalamin (vitamin B12)-dependent enzymes"/>
    <property type="match status" value="1"/>
</dbReference>
<dbReference type="PROSITE" id="PS51332">
    <property type="entry name" value="B12_BINDING"/>
    <property type="match status" value="1"/>
</dbReference>
<evidence type="ECO:0000256" key="2">
    <source>
        <dbReference type="ARBA" id="ARBA00022628"/>
    </source>
</evidence>
<evidence type="ECO:0000256" key="1">
    <source>
        <dbReference type="ARBA" id="ARBA00001922"/>
    </source>
</evidence>
<keyword evidence="4" id="KW-0170">Cobalt</keyword>
<organism evidence="6 7">
    <name type="scientific">Candidatus Lokiarchaeum ossiferum</name>
    <dbReference type="NCBI Taxonomy" id="2951803"/>
    <lineage>
        <taxon>Archaea</taxon>
        <taxon>Promethearchaeati</taxon>
        <taxon>Promethearchaeota</taxon>
        <taxon>Promethearchaeia</taxon>
        <taxon>Promethearchaeales</taxon>
        <taxon>Promethearchaeaceae</taxon>
        <taxon>Candidatus Lokiarchaeum</taxon>
    </lineage>
</organism>
<name>A0ABY6HKC5_9ARCH</name>
<reference evidence="6" key="1">
    <citation type="submission" date="2022-09" db="EMBL/GenBank/DDBJ databases">
        <title>Actin cytoskeleton and complex cell architecture in an #Asgard archaeon.</title>
        <authorList>
            <person name="Ponce Toledo R.I."/>
            <person name="Schleper C."/>
            <person name="Rodrigues Oliveira T."/>
            <person name="Wollweber F."/>
            <person name="Xu J."/>
            <person name="Rittmann S."/>
            <person name="Klingl A."/>
            <person name="Pilhofer M."/>
        </authorList>
    </citation>
    <scope>NUCLEOTIDE SEQUENCE</scope>
    <source>
        <strain evidence="6">B-35</strain>
    </source>
</reference>
<dbReference type="InterPro" id="IPR006158">
    <property type="entry name" value="Cobalamin-bd"/>
</dbReference>
<comment type="cofactor">
    <cofactor evidence="1">
        <name>adenosylcob(III)alamin</name>
        <dbReference type="ChEBI" id="CHEBI:18408"/>
    </cofactor>
</comment>
<dbReference type="Gene3D" id="3.20.20.240">
    <property type="entry name" value="Methylmalonyl-CoA mutase"/>
    <property type="match status" value="1"/>
</dbReference>
<accession>A0ABY6HKC5</accession>